<comment type="caution">
    <text evidence="4">The sequence shown here is derived from an EMBL/GenBank/DDBJ whole genome shotgun (WGS) entry which is preliminary data.</text>
</comment>
<feature type="compositionally biased region" description="Polar residues" evidence="3">
    <location>
        <begin position="740"/>
        <end position="749"/>
    </location>
</feature>
<evidence type="ECO:0000313" key="5">
    <source>
        <dbReference type="Proteomes" id="UP001302676"/>
    </source>
</evidence>
<feature type="compositionally biased region" description="Low complexity" evidence="3">
    <location>
        <begin position="1877"/>
        <end position="1887"/>
    </location>
</feature>
<feature type="region of interest" description="Disordered" evidence="3">
    <location>
        <begin position="1834"/>
        <end position="1899"/>
    </location>
</feature>
<dbReference type="SMART" id="SM00369">
    <property type="entry name" value="LRR_TYP"/>
    <property type="match status" value="8"/>
</dbReference>
<dbReference type="SMART" id="SM00365">
    <property type="entry name" value="LRR_SD22"/>
    <property type="match status" value="4"/>
</dbReference>
<dbReference type="PANTHER" id="PTHR47566">
    <property type="match status" value="1"/>
</dbReference>
<evidence type="ECO:0000256" key="2">
    <source>
        <dbReference type="ARBA" id="ARBA00022737"/>
    </source>
</evidence>
<dbReference type="RefSeq" id="XP_062636146.1">
    <property type="nucleotide sequence ID" value="XM_062777524.1"/>
</dbReference>
<feature type="compositionally biased region" description="Low complexity" evidence="3">
    <location>
        <begin position="1737"/>
        <end position="1755"/>
    </location>
</feature>
<sequence length="1899" mass="207896">MSHAWLDSLSEDWVSQPGSPDASFAPEGSAAASPDPKLPKPQTPSRIPRLSPHARKFQNVVVDKNGNKLVLSANASGSGSVGNSKVLGERSINERLAALSRRTPSKLSQELSPNGRDGRDCHACRSASVSTTNSVVHKKFLRKSTGTTQSKGGDTPEWKRRLVYGDLSYGEQKDLFTSAGTGLENIFKPPPSTNEPSREGHIGSSYHEHDSEGRTAVPDSPSPLSRDPSTVEIHASESQQGAPTRQHPTRASMGMQYRRTEDAADASRASELGSYPPSHHTNHTHLTHHTNHSMLSGDGESRKVSGRSDIRNEDFSPIILERRQASNGATVFGPVADLPPDELHKRLAVLRDNQDVVGVDVDGGATQKSTGSQNQGNTPDYAKLEGFVNFQRGSRSEEGSFRHHMLSSALNDSSELNPEESLQASTPKQFPSVRGEKWDPPEQFPADSPDLPRAPEPSPEKRLPTVHLGPDSPFKLFHPYDNFTSETLLRRLSQEHGDAAPGDMFFSIAVDESRTQVEGGIRTRPPLPPPQEHDDYSSVYANRFGAGELDGYEFNDEFSHITHDATELDGDKENREPDEESMLPSHAPIFDLTHNSSPAETPDLVVNRRRKSTPSHASRRGPRVSFPGYFELSPPGGRRDVSGPEIKRPRTSPSKDPTPKRRRTLHKSDISYGADDFPPSVAGDSAPFSRPPVRSGLGRFRQDAHSYDEDGVVPELRQSVRPRTPTPSQRSSVQREQHPFRQSQRSPLRTSRHGQPMAHPVGAAVQTSRKPSIKTEDFINEANKIMAMIRNKAGLASGLTSVEESDEEKAQISPVLEGSGSYEESTQEPFSRPPSREGRPPLTRKSTKQEDPVLAEQLKKYEEASDMGDFIPPSSVRSARLGAEVMAAARAQAVEDWADHQSRMSESQAEIISDPPNIRISRNPDWREEEDPSVGQGFNDHRVPSHGSAGFGFHDTQGTDRSIPTRSSRASSGSSRSSRNSDARKTIMPESVCHLIPDQVGNMILDRQRNMWVKRKGSGESKESFSQSVLSEDDPFAGIPDLSVDVTKEMQNLLLAGKQEAATAALQARLASAGGLPQISPTKAQRVGSLTRAALDAATAAATDTTVHPNYHPDELFSVDHEFDADQGRDKEHRRLTISFSSPLASVIQDATSIEKMLAEEGLAAGNEARDPTTHARGGRRAVSIGNNSRGPQRYLSVRGKSAMARPVSRIDERDEDPSAPGSAKPAEATSGMELSLLGDYSMVNREDSTGSSQQQDSLRFLVATPGQEPTCPIPGIDAAPIISQYVGTLSLSPLSEFTMHRPEETLPFEASYVVGNHRLVTGDPSKQVVSMSIRELVDKLAEVEPFEPHWEDMRELELRDKGLSALHALDEYCGQLESLDVSKNKIRNLGGIPSSILHLRAAHNQLSSLTAWTHLMNLQYIDVSNNGLESLAVFKNLVHLRSLRADNNQITSLDGIKFHKGLQTLRVRGNLIEQVDFDGNTLHQLTDLDLRNNQIRSVAHVEQLAALTSLNLDGNQLTSFSVDYQHGDDNNAPVSPLRYLRLDDNHLTTLNVRALTHLRLLHADRNALVQIAGFSRARRIDSLSLREQHGTLPLDLPHLLARAYEVRKLYLSGNLLESFAPRVDLLNLQLLELANCGLSALPEDVGLALPNLRVLNLNMNALTDLTPLRAVPRLKRLLVAGNRLADPGRVLGPLADMLSADGNGSSTSCLVALDLRDNPLTQGFYAPVQVIVRTGSNSNNSNTAEPNNNTAPETHQQNRDIISVGDVSGSAQGEAEGSEMFTLPSQDADRDARYCARLDMDTRMRRRLYETMVGKKCARVRRLDGLDFGKKLTKGKKGAKSKRIESGMVMGSEMKKTEKEDTVEKDENNTPPTSPPAMAAAAATANRSGRWPAEDSFA</sequence>
<evidence type="ECO:0000313" key="4">
    <source>
        <dbReference type="EMBL" id="KAK4142775.1"/>
    </source>
</evidence>
<keyword evidence="1" id="KW-0433">Leucine-rich repeat</keyword>
<feature type="compositionally biased region" description="Basic and acidic residues" evidence="3">
    <location>
        <begin position="1854"/>
        <end position="1869"/>
    </location>
</feature>
<dbReference type="InterPro" id="IPR003591">
    <property type="entry name" value="Leu-rich_rpt_typical-subtyp"/>
</dbReference>
<dbReference type="SMART" id="SM00364">
    <property type="entry name" value="LRR_BAC"/>
    <property type="match status" value="5"/>
</dbReference>
<dbReference type="GO" id="GO:1902412">
    <property type="term" value="P:regulation of mitotic cytokinesis"/>
    <property type="evidence" value="ECO:0007669"/>
    <property type="project" value="TreeGrafter"/>
</dbReference>
<evidence type="ECO:0000256" key="1">
    <source>
        <dbReference type="ARBA" id="ARBA00022614"/>
    </source>
</evidence>
<dbReference type="GO" id="GO:0031028">
    <property type="term" value="P:septation initiation signaling"/>
    <property type="evidence" value="ECO:0007669"/>
    <property type="project" value="TreeGrafter"/>
</dbReference>
<dbReference type="SUPFAM" id="SSF52058">
    <property type="entry name" value="L domain-like"/>
    <property type="match status" value="2"/>
</dbReference>
<feature type="region of interest" description="Disordered" evidence="3">
    <location>
        <begin position="588"/>
        <end position="776"/>
    </location>
</feature>
<feature type="region of interest" description="Disordered" evidence="3">
    <location>
        <begin position="797"/>
        <end position="853"/>
    </location>
</feature>
<gene>
    <name evidence="4" type="ORF">C8A04DRAFT_12942</name>
</gene>
<accession>A0AAN6ZKM7</accession>
<dbReference type="GO" id="GO:0061499">
    <property type="term" value="C:outer plaque of mitotic spindle pole body"/>
    <property type="evidence" value="ECO:0007669"/>
    <property type="project" value="TreeGrafter"/>
</dbReference>
<name>A0AAN6ZKM7_9PEZI</name>
<dbReference type="Gene3D" id="3.80.10.10">
    <property type="entry name" value="Ribonuclease Inhibitor"/>
    <property type="match status" value="2"/>
</dbReference>
<keyword evidence="2" id="KW-0677">Repeat</keyword>
<feature type="compositionally biased region" description="Basic and acidic residues" evidence="3">
    <location>
        <begin position="637"/>
        <end position="648"/>
    </location>
</feature>
<feature type="compositionally biased region" description="Basic and acidic residues" evidence="3">
    <location>
        <begin position="299"/>
        <end position="310"/>
    </location>
</feature>
<dbReference type="InterPro" id="IPR001611">
    <property type="entry name" value="Leu-rich_rpt"/>
</dbReference>
<reference evidence="4" key="2">
    <citation type="submission" date="2023-05" db="EMBL/GenBank/DDBJ databases">
        <authorList>
            <consortium name="Lawrence Berkeley National Laboratory"/>
            <person name="Steindorff A."/>
            <person name="Hensen N."/>
            <person name="Bonometti L."/>
            <person name="Westerberg I."/>
            <person name="Brannstrom I.O."/>
            <person name="Guillou S."/>
            <person name="Cros-Aarteil S."/>
            <person name="Calhoun S."/>
            <person name="Haridas S."/>
            <person name="Kuo A."/>
            <person name="Mondo S."/>
            <person name="Pangilinan J."/>
            <person name="Riley R."/>
            <person name="Labutti K."/>
            <person name="Andreopoulos B."/>
            <person name="Lipzen A."/>
            <person name="Chen C."/>
            <person name="Yanf M."/>
            <person name="Daum C."/>
            <person name="Ng V."/>
            <person name="Clum A."/>
            <person name="Ohm R."/>
            <person name="Martin F."/>
            <person name="Silar P."/>
            <person name="Natvig D."/>
            <person name="Lalanne C."/>
            <person name="Gautier V."/>
            <person name="Ament-Velasquez S.L."/>
            <person name="Kruys A."/>
            <person name="Hutchinson M.I."/>
            <person name="Powell A.J."/>
            <person name="Barry K."/>
            <person name="Miller A.N."/>
            <person name="Grigoriev I.V."/>
            <person name="Debuchy R."/>
            <person name="Gladieux P."/>
            <person name="Thoren M.H."/>
            <person name="Johannesson H."/>
        </authorList>
    </citation>
    <scope>NUCLEOTIDE SEQUENCE</scope>
    <source>
        <strain evidence="4">CBS 141.50</strain>
    </source>
</reference>
<feature type="compositionally biased region" description="Low complexity" evidence="3">
    <location>
        <begin position="218"/>
        <end position="228"/>
    </location>
</feature>
<dbReference type="InterPro" id="IPR052574">
    <property type="entry name" value="CDIRP"/>
</dbReference>
<feature type="region of interest" description="Disordered" evidence="3">
    <location>
        <begin position="411"/>
        <end position="470"/>
    </location>
</feature>
<feature type="compositionally biased region" description="Basic residues" evidence="3">
    <location>
        <begin position="280"/>
        <end position="291"/>
    </location>
</feature>
<feature type="region of interest" description="Disordered" evidence="3">
    <location>
        <begin position="1"/>
        <end position="55"/>
    </location>
</feature>
<feature type="compositionally biased region" description="Polar residues" evidence="3">
    <location>
        <begin position="366"/>
        <end position="378"/>
    </location>
</feature>
<dbReference type="Proteomes" id="UP001302676">
    <property type="component" value="Unassembled WGS sequence"/>
</dbReference>
<evidence type="ECO:0008006" key="6">
    <source>
        <dbReference type="Google" id="ProtNLM"/>
    </source>
</evidence>
<evidence type="ECO:0000256" key="3">
    <source>
        <dbReference type="SAM" id="MobiDB-lite"/>
    </source>
</evidence>
<feature type="region of interest" description="Disordered" evidence="3">
    <location>
        <begin position="1737"/>
        <end position="1760"/>
    </location>
</feature>
<dbReference type="InterPro" id="IPR032675">
    <property type="entry name" value="LRR_dom_sf"/>
</dbReference>
<reference evidence="4" key="1">
    <citation type="journal article" date="2023" name="Mol. Phylogenet. Evol.">
        <title>Genome-scale phylogeny and comparative genomics of the fungal order Sordariales.</title>
        <authorList>
            <person name="Hensen N."/>
            <person name="Bonometti L."/>
            <person name="Westerberg I."/>
            <person name="Brannstrom I.O."/>
            <person name="Guillou S."/>
            <person name="Cros-Aarteil S."/>
            <person name="Calhoun S."/>
            <person name="Haridas S."/>
            <person name="Kuo A."/>
            <person name="Mondo S."/>
            <person name="Pangilinan J."/>
            <person name="Riley R."/>
            <person name="LaButti K."/>
            <person name="Andreopoulos B."/>
            <person name="Lipzen A."/>
            <person name="Chen C."/>
            <person name="Yan M."/>
            <person name="Daum C."/>
            <person name="Ng V."/>
            <person name="Clum A."/>
            <person name="Steindorff A."/>
            <person name="Ohm R.A."/>
            <person name="Martin F."/>
            <person name="Silar P."/>
            <person name="Natvig D.O."/>
            <person name="Lalanne C."/>
            <person name="Gautier V."/>
            <person name="Ament-Velasquez S.L."/>
            <person name="Kruys A."/>
            <person name="Hutchinson M.I."/>
            <person name="Powell A.J."/>
            <person name="Barry K."/>
            <person name="Miller A.N."/>
            <person name="Grigoriev I.V."/>
            <person name="Debuchy R."/>
            <person name="Gladieux P."/>
            <person name="Hiltunen Thoren M."/>
            <person name="Johannesson H."/>
        </authorList>
    </citation>
    <scope>NUCLEOTIDE SEQUENCE</scope>
    <source>
        <strain evidence="4">CBS 141.50</strain>
    </source>
</reference>
<dbReference type="GeneID" id="87814137"/>
<feature type="region of interest" description="Disordered" evidence="3">
    <location>
        <begin position="180"/>
        <end position="310"/>
    </location>
</feature>
<feature type="compositionally biased region" description="Basic residues" evidence="3">
    <location>
        <begin position="607"/>
        <end position="622"/>
    </location>
</feature>
<dbReference type="PANTHER" id="PTHR47566:SF1">
    <property type="entry name" value="PROTEIN NUD1"/>
    <property type="match status" value="1"/>
</dbReference>
<organism evidence="4 5">
    <name type="scientific">Dichotomopilus funicola</name>
    <dbReference type="NCBI Taxonomy" id="1934379"/>
    <lineage>
        <taxon>Eukaryota</taxon>
        <taxon>Fungi</taxon>
        <taxon>Dikarya</taxon>
        <taxon>Ascomycota</taxon>
        <taxon>Pezizomycotina</taxon>
        <taxon>Sordariomycetes</taxon>
        <taxon>Sordariomycetidae</taxon>
        <taxon>Sordariales</taxon>
        <taxon>Chaetomiaceae</taxon>
        <taxon>Dichotomopilus</taxon>
    </lineage>
</organism>
<feature type="region of interest" description="Disordered" evidence="3">
    <location>
        <begin position="101"/>
        <end position="128"/>
    </location>
</feature>
<feature type="region of interest" description="Disordered" evidence="3">
    <location>
        <begin position="1163"/>
        <end position="1232"/>
    </location>
</feature>
<feature type="region of interest" description="Disordered" evidence="3">
    <location>
        <begin position="359"/>
        <end position="381"/>
    </location>
</feature>
<feature type="region of interest" description="Disordered" evidence="3">
    <location>
        <begin position="898"/>
        <end position="986"/>
    </location>
</feature>
<feature type="compositionally biased region" description="Low complexity" evidence="3">
    <location>
        <begin position="961"/>
        <end position="978"/>
    </location>
</feature>
<dbReference type="Pfam" id="PF13855">
    <property type="entry name" value="LRR_8"/>
    <property type="match status" value="1"/>
</dbReference>
<protein>
    <recommendedName>
        <fullName evidence="6">Septation initiation network scaffold protein cdc11</fullName>
    </recommendedName>
</protein>
<dbReference type="GO" id="GO:0035591">
    <property type="term" value="F:signaling adaptor activity"/>
    <property type="evidence" value="ECO:0007669"/>
    <property type="project" value="TreeGrafter"/>
</dbReference>
<feature type="compositionally biased region" description="Basic and acidic residues" evidence="3">
    <location>
        <begin position="196"/>
        <end position="213"/>
    </location>
</feature>
<keyword evidence="5" id="KW-1185">Reference proteome</keyword>
<dbReference type="EMBL" id="MU853593">
    <property type="protein sequence ID" value="KAK4142775.1"/>
    <property type="molecule type" value="Genomic_DNA"/>
</dbReference>
<proteinExistence type="predicted"/>
<dbReference type="PROSITE" id="PS51450">
    <property type="entry name" value="LRR"/>
    <property type="match status" value="5"/>
</dbReference>
<feature type="compositionally biased region" description="Polar residues" evidence="3">
    <location>
        <begin position="411"/>
        <end position="429"/>
    </location>
</feature>